<dbReference type="HOGENOM" id="CLU_047116_0_0_7"/>
<evidence type="ECO:0000256" key="11">
    <source>
        <dbReference type="ARBA" id="ARBA00049057"/>
    </source>
</evidence>
<dbReference type="PANTHER" id="PTHR10520:SF12">
    <property type="entry name" value="TRIFUNCTIONAL PURINE BIOSYNTHETIC PROTEIN ADENOSINE-3"/>
    <property type="match status" value="1"/>
</dbReference>
<dbReference type="Gene3D" id="3.30.1330.10">
    <property type="entry name" value="PurM-like, N-terminal domain"/>
    <property type="match status" value="1"/>
</dbReference>
<reference evidence="15 16" key="1">
    <citation type="journal article" date="2010" name="Stand. Genomic Sci.">
        <title>Complete genome sequence of Haliangium ochraceum type strain (SMP-2).</title>
        <authorList>
            <consortium name="US DOE Joint Genome Institute (JGI-PGF)"/>
            <person name="Ivanova N."/>
            <person name="Daum C."/>
            <person name="Lang E."/>
            <person name="Abt B."/>
            <person name="Kopitz M."/>
            <person name="Saunders E."/>
            <person name="Lapidus A."/>
            <person name="Lucas S."/>
            <person name="Glavina Del Rio T."/>
            <person name="Nolan M."/>
            <person name="Tice H."/>
            <person name="Copeland A."/>
            <person name="Cheng J.F."/>
            <person name="Chen F."/>
            <person name="Bruce D."/>
            <person name="Goodwin L."/>
            <person name="Pitluck S."/>
            <person name="Mavromatis K."/>
            <person name="Pati A."/>
            <person name="Mikhailova N."/>
            <person name="Chen A."/>
            <person name="Palaniappan K."/>
            <person name="Land M."/>
            <person name="Hauser L."/>
            <person name="Chang Y.J."/>
            <person name="Jeffries C.D."/>
            <person name="Detter J.C."/>
            <person name="Brettin T."/>
            <person name="Rohde M."/>
            <person name="Goker M."/>
            <person name="Bristow J."/>
            <person name="Markowitz V."/>
            <person name="Eisen J.A."/>
            <person name="Hugenholtz P."/>
            <person name="Kyrpides N.C."/>
            <person name="Klenk H.P."/>
        </authorList>
    </citation>
    <scope>NUCLEOTIDE SEQUENCE [LARGE SCALE GENOMIC DNA]</scope>
    <source>
        <strain evidence="16">DSM 14365 / CIP 107738 / JCM 11303 / AJ 13395 / SMP-2</strain>
    </source>
</reference>
<keyword evidence="7 12" id="KW-0067">ATP-binding</keyword>
<comment type="pathway">
    <text evidence="1 12">Purine metabolism; IMP biosynthesis via de novo pathway; 5-amino-1-(5-phospho-D-ribosyl)imidazole from N(2)-formyl-N(1)-(5-phospho-D-ribosyl)glycinamide: step 2/2.</text>
</comment>
<dbReference type="UniPathway" id="UPA00074">
    <property type="reaction ID" value="UER00129"/>
</dbReference>
<dbReference type="CDD" id="cd02196">
    <property type="entry name" value="PurM"/>
    <property type="match status" value="1"/>
</dbReference>
<keyword evidence="12" id="KW-0963">Cytoplasm</keyword>
<organism evidence="15 16">
    <name type="scientific">Haliangium ochraceum (strain DSM 14365 / JCM 11303 / SMP-2)</name>
    <dbReference type="NCBI Taxonomy" id="502025"/>
    <lineage>
        <taxon>Bacteria</taxon>
        <taxon>Pseudomonadati</taxon>
        <taxon>Myxococcota</taxon>
        <taxon>Polyangia</taxon>
        <taxon>Haliangiales</taxon>
        <taxon>Kofleriaceae</taxon>
        <taxon>Haliangium</taxon>
    </lineage>
</organism>
<dbReference type="NCBIfam" id="TIGR00878">
    <property type="entry name" value="purM"/>
    <property type="match status" value="1"/>
</dbReference>
<evidence type="ECO:0000313" key="15">
    <source>
        <dbReference type="EMBL" id="ACY16259.1"/>
    </source>
</evidence>
<dbReference type="FunFam" id="3.30.1330.10:FF:000001">
    <property type="entry name" value="Phosphoribosylformylglycinamidine cyclo-ligase"/>
    <property type="match status" value="1"/>
</dbReference>
<evidence type="ECO:0000256" key="7">
    <source>
        <dbReference type="ARBA" id="ARBA00022840"/>
    </source>
</evidence>
<gene>
    <name evidence="12" type="primary">purM</name>
    <name evidence="15" type="ordered locus">Hoch_3759</name>
</gene>
<dbReference type="InterPro" id="IPR036676">
    <property type="entry name" value="PurM-like_C_sf"/>
</dbReference>
<comment type="similarity">
    <text evidence="2 12">Belongs to the AIR synthase family.</text>
</comment>
<dbReference type="SUPFAM" id="SSF55326">
    <property type="entry name" value="PurM N-terminal domain-like"/>
    <property type="match status" value="1"/>
</dbReference>
<evidence type="ECO:0000256" key="2">
    <source>
        <dbReference type="ARBA" id="ARBA00010280"/>
    </source>
</evidence>
<protein>
    <recommendedName>
        <fullName evidence="4 12">Phosphoribosylformylglycinamidine cyclo-ligase</fullName>
        <ecNumber evidence="3 12">6.3.3.1</ecNumber>
    </recommendedName>
    <alternativeName>
        <fullName evidence="9 12">AIR synthase</fullName>
    </alternativeName>
    <alternativeName>
        <fullName evidence="10 12">AIRS</fullName>
    </alternativeName>
    <alternativeName>
        <fullName evidence="8 12">Phosphoribosyl-aminoimidazole synthetase</fullName>
    </alternativeName>
</protein>
<evidence type="ECO:0000256" key="5">
    <source>
        <dbReference type="ARBA" id="ARBA00022598"/>
    </source>
</evidence>
<keyword evidence="5 12" id="KW-0436">Ligase</keyword>
<name>D0LYA9_HALO1</name>
<dbReference type="eggNOG" id="COG0150">
    <property type="taxonomic scope" value="Bacteria"/>
</dbReference>
<keyword evidence="6 12" id="KW-0547">Nucleotide-binding</keyword>
<keyword evidence="16" id="KW-1185">Reference proteome</keyword>
<dbReference type="InterPro" id="IPR004733">
    <property type="entry name" value="PurM_cligase"/>
</dbReference>
<evidence type="ECO:0000256" key="8">
    <source>
        <dbReference type="ARBA" id="ARBA00031908"/>
    </source>
</evidence>
<evidence type="ECO:0000256" key="6">
    <source>
        <dbReference type="ARBA" id="ARBA00022741"/>
    </source>
</evidence>
<keyword evidence="12" id="KW-0658">Purine biosynthesis</keyword>
<dbReference type="AlphaFoldDB" id="D0LYA9"/>
<evidence type="ECO:0000256" key="4">
    <source>
        <dbReference type="ARBA" id="ARBA00020367"/>
    </source>
</evidence>
<evidence type="ECO:0000256" key="1">
    <source>
        <dbReference type="ARBA" id="ARBA00004686"/>
    </source>
</evidence>
<comment type="subcellular location">
    <subcellularLocation>
        <location evidence="12">Cytoplasm</location>
    </subcellularLocation>
</comment>
<dbReference type="GO" id="GO:0005829">
    <property type="term" value="C:cytosol"/>
    <property type="evidence" value="ECO:0007669"/>
    <property type="project" value="TreeGrafter"/>
</dbReference>
<dbReference type="SUPFAM" id="SSF56042">
    <property type="entry name" value="PurM C-terminal domain-like"/>
    <property type="match status" value="1"/>
</dbReference>
<evidence type="ECO:0000256" key="9">
    <source>
        <dbReference type="ARBA" id="ARBA00032931"/>
    </source>
</evidence>
<dbReference type="InterPro" id="IPR010918">
    <property type="entry name" value="PurM-like_C_dom"/>
</dbReference>
<evidence type="ECO:0000256" key="12">
    <source>
        <dbReference type="HAMAP-Rule" id="MF_00741"/>
    </source>
</evidence>
<dbReference type="HAMAP" id="MF_00741">
    <property type="entry name" value="AIRS"/>
    <property type="match status" value="1"/>
</dbReference>
<dbReference type="STRING" id="502025.Hoch_3759"/>
<feature type="domain" description="PurM-like N-terminal" evidence="13">
    <location>
        <begin position="56"/>
        <end position="160"/>
    </location>
</feature>
<dbReference type="GO" id="GO:0004637">
    <property type="term" value="F:phosphoribosylamine-glycine ligase activity"/>
    <property type="evidence" value="ECO:0007669"/>
    <property type="project" value="TreeGrafter"/>
</dbReference>
<evidence type="ECO:0000256" key="3">
    <source>
        <dbReference type="ARBA" id="ARBA00013047"/>
    </source>
</evidence>
<dbReference type="InterPro" id="IPR016188">
    <property type="entry name" value="PurM-like_N"/>
</dbReference>
<proteinExistence type="inferred from homology"/>
<dbReference type="GO" id="GO:0004641">
    <property type="term" value="F:phosphoribosylformylglycinamidine cyclo-ligase activity"/>
    <property type="evidence" value="ECO:0007669"/>
    <property type="project" value="UniProtKB-UniRule"/>
</dbReference>
<dbReference type="InterPro" id="IPR036921">
    <property type="entry name" value="PurM-like_N_sf"/>
</dbReference>
<dbReference type="RefSeq" id="WP_012828858.1">
    <property type="nucleotide sequence ID" value="NC_013440.1"/>
</dbReference>
<evidence type="ECO:0000256" key="10">
    <source>
        <dbReference type="ARBA" id="ARBA00033093"/>
    </source>
</evidence>
<dbReference type="Proteomes" id="UP000001880">
    <property type="component" value="Chromosome"/>
</dbReference>
<dbReference type="PANTHER" id="PTHR10520">
    <property type="entry name" value="TRIFUNCTIONAL PURINE BIOSYNTHETIC PROTEIN ADENOSINE-3-RELATED"/>
    <property type="match status" value="1"/>
</dbReference>
<evidence type="ECO:0000259" key="13">
    <source>
        <dbReference type="Pfam" id="PF00586"/>
    </source>
</evidence>
<dbReference type="EC" id="6.3.3.1" evidence="3 12"/>
<dbReference type="Pfam" id="PF02769">
    <property type="entry name" value="AIRS_C"/>
    <property type="match status" value="1"/>
</dbReference>
<sequence length="356" mass="36878">MAITYKDAGVDIEEGARLVDAIAPLARATARPEVLGGIGGFAGLCALPPGYRQPILVSSTDGVGTKLKSALATGRHRGIGIDLVAMSVNDVIVTGADPLLFLDYFATSRLELAVAREVVAGIAEGCTQAGCALVGGETAEMPGIYSPGDYDVAGFCVGVVERDQIPSADTLQAGDLVIGLPSSGLHANGHSLARKLLLERFSYDDAPAALAGQTIADVLLQPTLIYAWAFAALREAGLAALGAAHITGGGLIENPPRLLRTSTGAERDDLALRFDTDTWQMPAVMQLIAEAGVEEDEMRRTFNMGIGMVLVVRAADAERVLAVLGRAEQAAGERAPRVIGALEARPAGAAAVRFAP</sequence>
<feature type="domain" description="PurM-like C-terminal" evidence="14">
    <location>
        <begin position="172"/>
        <end position="330"/>
    </location>
</feature>
<accession>D0LYA9</accession>
<dbReference type="EMBL" id="CP001804">
    <property type="protein sequence ID" value="ACY16259.1"/>
    <property type="molecule type" value="Genomic_DNA"/>
</dbReference>
<evidence type="ECO:0000259" key="14">
    <source>
        <dbReference type="Pfam" id="PF02769"/>
    </source>
</evidence>
<dbReference type="OrthoDB" id="9777881at2"/>
<dbReference type="KEGG" id="hoh:Hoch_3759"/>
<dbReference type="Gene3D" id="3.90.650.10">
    <property type="entry name" value="PurM-like C-terminal domain"/>
    <property type="match status" value="1"/>
</dbReference>
<dbReference type="GO" id="GO:0005524">
    <property type="term" value="F:ATP binding"/>
    <property type="evidence" value="ECO:0007669"/>
    <property type="project" value="UniProtKB-KW"/>
</dbReference>
<dbReference type="Pfam" id="PF00586">
    <property type="entry name" value="AIRS"/>
    <property type="match status" value="1"/>
</dbReference>
<evidence type="ECO:0000313" key="16">
    <source>
        <dbReference type="Proteomes" id="UP000001880"/>
    </source>
</evidence>
<dbReference type="GO" id="GO:0006189">
    <property type="term" value="P:'de novo' IMP biosynthetic process"/>
    <property type="evidence" value="ECO:0007669"/>
    <property type="project" value="UniProtKB-UniRule"/>
</dbReference>
<dbReference type="GO" id="GO:0046084">
    <property type="term" value="P:adenine biosynthetic process"/>
    <property type="evidence" value="ECO:0007669"/>
    <property type="project" value="TreeGrafter"/>
</dbReference>
<comment type="catalytic activity">
    <reaction evidence="11 12">
        <text>2-formamido-N(1)-(5-O-phospho-beta-D-ribosyl)acetamidine + ATP = 5-amino-1-(5-phospho-beta-D-ribosyl)imidazole + ADP + phosphate + H(+)</text>
        <dbReference type="Rhea" id="RHEA:23032"/>
        <dbReference type="ChEBI" id="CHEBI:15378"/>
        <dbReference type="ChEBI" id="CHEBI:30616"/>
        <dbReference type="ChEBI" id="CHEBI:43474"/>
        <dbReference type="ChEBI" id="CHEBI:137981"/>
        <dbReference type="ChEBI" id="CHEBI:147287"/>
        <dbReference type="ChEBI" id="CHEBI:456216"/>
        <dbReference type="EC" id="6.3.3.1"/>
    </reaction>
</comment>